<organism evidence="1 2">
    <name type="scientific">Xanthocytophaga flava</name>
    <dbReference type="NCBI Taxonomy" id="3048013"/>
    <lineage>
        <taxon>Bacteria</taxon>
        <taxon>Pseudomonadati</taxon>
        <taxon>Bacteroidota</taxon>
        <taxon>Cytophagia</taxon>
        <taxon>Cytophagales</taxon>
        <taxon>Rhodocytophagaceae</taxon>
        <taxon>Xanthocytophaga</taxon>
    </lineage>
</organism>
<evidence type="ECO:0000313" key="2">
    <source>
        <dbReference type="Proteomes" id="UP001241110"/>
    </source>
</evidence>
<reference evidence="1" key="1">
    <citation type="submission" date="2023-05" db="EMBL/GenBank/DDBJ databases">
        <authorList>
            <person name="Zhang X."/>
        </authorList>
    </citation>
    <scope>NUCLEOTIDE SEQUENCE</scope>
    <source>
        <strain evidence="1">YF14B1</strain>
    </source>
</reference>
<comment type="caution">
    <text evidence="1">The sequence shown here is derived from an EMBL/GenBank/DDBJ whole genome shotgun (WGS) entry which is preliminary data.</text>
</comment>
<proteinExistence type="predicted"/>
<dbReference type="Gene3D" id="2.60.120.200">
    <property type="match status" value="1"/>
</dbReference>
<dbReference type="AlphaFoldDB" id="A0AAE3U8C3"/>
<dbReference type="EMBL" id="JASJOS010000012">
    <property type="protein sequence ID" value="MDJ1483869.1"/>
    <property type="molecule type" value="Genomic_DNA"/>
</dbReference>
<dbReference type="GO" id="GO:0004553">
    <property type="term" value="F:hydrolase activity, hydrolyzing O-glycosyl compounds"/>
    <property type="evidence" value="ECO:0007669"/>
    <property type="project" value="UniProtKB-ARBA"/>
</dbReference>
<name>A0AAE3U8C3_9BACT</name>
<sequence>MKKQRITYAIAAFALASTFLVTSCKDDDDKKLPDIGGYGSSEEVASTNLVAYWPFEGNFTDTKQNLTGTNNGASFTTGVAGGQAYQGSGSSNVHFTNPGTLGSLQSFTISVWIKEPAQPINNTTGSYIAGQGAQGVFFMYDTSEWNLLNLNFEPHRNDTLRVKAGFNNTGAPEWKAIVPESLFPASIGNTWFHLVTSYDGATSTYTIYKNGIAIEANSAWGKATSSKIWTNGDKTTPMGNISFKTAPSGFVLGAFPQAVTPIINDKIGGAQPWSGNFQGAMDNLRIYNKALSVSDIGALYELELAGR</sequence>
<dbReference type="Proteomes" id="UP001241110">
    <property type="component" value="Unassembled WGS sequence"/>
</dbReference>
<evidence type="ECO:0000313" key="1">
    <source>
        <dbReference type="EMBL" id="MDJ1483869.1"/>
    </source>
</evidence>
<gene>
    <name evidence="1" type="ORF">QNI16_25435</name>
</gene>
<dbReference type="SUPFAM" id="SSF49899">
    <property type="entry name" value="Concanavalin A-like lectins/glucanases"/>
    <property type="match status" value="1"/>
</dbReference>
<dbReference type="GO" id="GO:0005975">
    <property type="term" value="P:carbohydrate metabolic process"/>
    <property type="evidence" value="ECO:0007669"/>
    <property type="project" value="UniProtKB-ARBA"/>
</dbReference>
<protein>
    <recommendedName>
        <fullName evidence="3">LamG domain-containing protein</fullName>
    </recommendedName>
</protein>
<dbReference type="RefSeq" id="WP_313984360.1">
    <property type="nucleotide sequence ID" value="NZ_JASJOS010000012.1"/>
</dbReference>
<dbReference type="InterPro" id="IPR013320">
    <property type="entry name" value="ConA-like_dom_sf"/>
</dbReference>
<accession>A0AAE3U8C3</accession>
<dbReference type="PROSITE" id="PS51257">
    <property type="entry name" value="PROKAR_LIPOPROTEIN"/>
    <property type="match status" value="1"/>
</dbReference>
<evidence type="ECO:0008006" key="3">
    <source>
        <dbReference type="Google" id="ProtNLM"/>
    </source>
</evidence>